<keyword evidence="2" id="KW-0812">Transmembrane</keyword>
<evidence type="ECO:0000256" key="1">
    <source>
        <dbReference type="SAM" id="MobiDB-lite"/>
    </source>
</evidence>
<proteinExistence type="predicted"/>
<feature type="region of interest" description="Disordered" evidence="1">
    <location>
        <begin position="46"/>
        <end position="66"/>
    </location>
</feature>
<feature type="non-terminal residue" evidence="3">
    <location>
        <position position="1"/>
    </location>
</feature>
<evidence type="ECO:0000256" key="2">
    <source>
        <dbReference type="SAM" id="Phobius"/>
    </source>
</evidence>
<sequence length="158" mass="17762">SRILRTQITDMDHRITYTLLFLISCVILPMHGKSVDKLESAKEIEKAPETMKDDDVGASDEHVGDEPLLNSNERIKAEFLTFNAPEEDDIEDENQIEDLLELLKPKQILLIEAVENTTIIDFNAAAEERSGLAEALLFGENSSFESVKKSKNTTIEKV</sequence>
<reference evidence="3" key="2">
    <citation type="journal article" date="2015" name="Gigascience">
        <title>Reconstructing a comprehensive transcriptome assembly of a white-pupal translocated strain of the pest fruit fly Bactrocera cucurbitae.</title>
        <authorList>
            <person name="Sim S.B."/>
            <person name="Calla B."/>
            <person name="Hall B."/>
            <person name="DeRego T."/>
            <person name="Geib S.M."/>
        </authorList>
    </citation>
    <scope>NUCLEOTIDE SEQUENCE</scope>
</reference>
<dbReference type="EMBL" id="GBXI01012863">
    <property type="protein sequence ID" value="JAD01429.1"/>
    <property type="molecule type" value="Transcribed_RNA"/>
</dbReference>
<organism evidence="3">
    <name type="scientific">Zeugodacus cucurbitae</name>
    <name type="common">Melon fruit fly</name>
    <name type="synonym">Bactrocera cucurbitae</name>
    <dbReference type="NCBI Taxonomy" id="28588"/>
    <lineage>
        <taxon>Eukaryota</taxon>
        <taxon>Metazoa</taxon>
        <taxon>Ecdysozoa</taxon>
        <taxon>Arthropoda</taxon>
        <taxon>Hexapoda</taxon>
        <taxon>Insecta</taxon>
        <taxon>Pterygota</taxon>
        <taxon>Neoptera</taxon>
        <taxon>Endopterygota</taxon>
        <taxon>Diptera</taxon>
        <taxon>Brachycera</taxon>
        <taxon>Muscomorpha</taxon>
        <taxon>Tephritoidea</taxon>
        <taxon>Tephritidae</taxon>
        <taxon>Zeugodacus</taxon>
        <taxon>Zeugodacus</taxon>
    </lineage>
</organism>
<feature type="transmembrane region" description="Helical" evidence="2">
    <location>
        <begin position="15"/>
        <end position="32"/>
    </location>
</feature>
<protein>
    <submittedName>
        <fullName evidence="3">Trichohyalin-like protein 1</fullName>
    </submittedName>
</protein>
<evidence type="ECO:0000313" key="3">
    <source>
        <dbReference type="EMBL" id="JAD01429.1"/>
    </source>
</evidence>
<name>A0A0A1WQU9_ZEUCU</name>
<reference evidence="3" key="1">
    <citation type="submission" date="2014-11" db="EMBL/GenBank/DDBJ databases">
        <authorList>
            <person name="Geib S."/>
        </authorList>
    </citation>
    <scope>NUCLEOTIDE SEQUENCE</scope>
</reference>
<feature type="compositionally biased region" description="Basic and acidic residues" evidence="1">
    <location>
        <begin position="46"/>
        <end position="65"/>
    </location>
</feature>
<dbReference type="AlphaFoldDB" id="A0A0A1WQU9"/>
<keyword evidence="2" id="KW-1133">Transmembrane helix</keyword>
<accession>A0A0A1WQU9</accession>
<gene>
    <name evidence="3" type="primary">Tchhl1</name>
    <name evidence="3" type="ORF">g.8900</name>
</gene>
<keyword evidence="2" id="KW-0472">Membrane</keyword>